<dbReference type="EMBL" id="DWXN01000008">
    <property type="protein sequence ID" value="HJB74737.1"/>
    <property type="molecule type" value="Genomic_DNA"/>
</dbReference>
<reference evidence="2" key="1">
    <citation type="journal article" date="2021" name="PeerJ">
        <title>Extensive microbial diversity within the chicken gut microbiome revealed by metagenomics and culture.</title>
        <authorList>
            <person name="Gilroy R."/>
            <person name="Ravi A."/>
            <person name="Getino M."/>
            <person name="Pursley I."/>
            <person name="Horton D.L."/>
            <person name="Alikhan N.F."/>
            <person name="Baker D."/>
            <person name="Gharbi K."/>
            <person name="Hall N."/>
            <person name="Watson M."/>
            <person name="Adriaenssens E.M."/>
            <person name="Foster-Nyarko E."/>
            <person name="Jarju S."/>
            <person name="Secka A."/>
            <person name="Antonio M."/>
            <person name="Oren A."/>
            <person name="Chaudhuri R.R."/>
            <person name="La Ragione R."/>
            <person name="Hildebrand F."/>
            <person name="Pallen M.J."/>
        </authorList>
    </citation>
    <scope>NUCLEOTIDE SEQUENCE</scope>
    <source>
        <strain evidence="2">CHK188-16595</strain>
    </source>
</reference>
<comment type="caution">
    <text evidence="2">The sequence shown here is derived from an EMBL/GenBank/DDBJ whole genome shotgun (WGS) entry which is preliminary data.</text>
</comment>
<keyword evidence="1" id="KW-0812">Transmembrane</keyword>
<dbReference type="Pfam" id="PF19615">
    <property type="entry name" value="DUF6120"/>
    <property type="match status" value="1"/>
</dbReference>
<accession>A0A9D2MHJ0</accession>
<organism evidence="2 3">
    <name type="scientific">Candidatus Eubacterium faecale</name>
    <dbReference type="NCBI Taxonomy" id="2838568"/>
    <lineage>
        <taxon>Bacteria</taxon>
        <taxon>Bacillati</taxon>
        <taxon>Bacillota</taxon>
        <taxon>Clostridia</taxon>
        <taxon>Eubacteriales</taxon>
        <taxon>Eubacteriaceae</taxon>
        <taxon>Eubacterium</taxon>
    </lineage>
</organism>
<protein>
    <submittedName>
        <fullName evidence="2">Uncharacterized protein</fullName>
    </submittedName>
</protein>
<evidence type="ECO:0000313" key="2">
    <source>
        <dbReference type="EMBL" id="HJB74737.1"/>
    </source>
</evidence>
<dbReference type="AlphaFoldDB" id="A0A9D2MHJ0"/>
<evidence type="ECO:0000313" key="3">
    <source>
        <dbReference type="Proteomes" id="UP000823877"/>
    </source>
</evidence>
<sequence>MPIDMQNELKKEISKYLKNIKHLLPGDSGSKRKYIKGLKEQIYDFADESDDISFHDILLYFGEEKDIAQEYIEILDINTVKRKLGIKRVVSVVLVIALLVWSVSATAGAFLSRSDADEGYAVITETIEGV</sequence>
<keyword evidence="1" id="KW-0472">Membrane</keyword>
<dbReference type="Proteomes" id="UP000823877">
    <property type="component" value="Unassembled WGS sequence"/>
</dbReference>
<reference evidence="2" key="2">
    <citation type="submission" date="2021-04" db="EMBL/GenBank/DDBJ databases">
        <authorList>
            <person name="Gilroy R."/>
        </authorList>
    </citation>
    <scope>NUCLEOTIDE SEQUENCE</scope>
    <source>
        <strain evidence="2">CHK188-16595</strain>
    </source>
</reference>
<feature type="transmembrane region" description="Helical" evidence="1">
    <location>
        <begin position="89"/>
        <end position="111"/>
    </location>
</feature>
<keyword evidence="1" id="KW-1133">Transmembrane helix</keyword>
<name>A0A9D2MHJ0_9FIRM</name>
<evidence type="ECO:0000256" key="1">
    <source>
        <dbReference type="SAM" id="Phobius"/>
    </source>
</evidence>
<dbReference type="InterPro" id="IPR046123">
    <property type="entry name" value="DUF6120"/>
</dbReference>
<proteinExistence type="predicted"/>
<gene>
    <name evidence="2" type="ORF">IAA37_03580</name>
</gene>